<feature type="domain" description="Immunity MXAN-0049 protein" evidence="1">
    <location>
        <begin position="69"/>
        <end position="197"/>
    </location>
</feature>
<gene>
    <name evidence="2" type="ORF">I6I88_04080</name>
</gene>
<protein>
    <recommendedName>
        <fullName evidence="1">Immunity MXAN-0049 protein domain-containing protein</fullName>
    </recommendedName>
</protein>
<proteinExistence type="predicted"/>
<dbReference type="InterPro" id="IPR012433">
    <property type="entry name" value="Imm11"/>
</dbReference>
<dbReference type="AlphaFoldDB" id="A0A9Q6Z464"/>
<dbReference type="Pfam" id="PF07791">
    <property type="entry name" value="Imm11"/>
    <property type="match status" value="1"/>
</dbReference>
<dbReference type="GeneID" id="93526814"/>
<organism evidence="2 3">
    <name type="scientific">Myroides odoratus</name>
    <name type="common">Flavobacterium odoratum</name>
    <dbReference type="NCBI Taxonomy" id="256"/>
    <lineage>
        <taxon>Bacteria</taxon>
        <taxon>Pseudomonadati</taxon>
        <taxon>Bacteroidota</taxon>
        <taxon>Flavobacteriia</taxon>
        <taxon>Flavobacteriales</taxon>
        <taxon>Flavobacteriaceae</taxon>
        <taxon>Myroides</taxon>
    </lineage>
</organism>
<dbReference type="OrthoDB" id="1096390at2"/>
<evidence type="ECO:0000313" key="3">
    <source>
        <dbReference type="Proteomes" id="UP000596202"/>
    </source>
</evidence>
<evidence type="ECO:0000259" key="1">
    <source>
        <dbReference type="Pfam" id="PF07791"/>
    </source>
</evidence>
<dbReference type="Proteomes" id="UP000596202">
    <property type="component" value="Chromosome"/>
</dbReference>
<sequence>MENYYFLSWKEEQKSSTSAFAPKGTKLAHDLISELRDVHKLPFELHLIKLDTDEKGLIISNDLSDVKEVWLDYQPNSLVWPIMSSKMKNLIESNLKGNENVDWIECTIKNKEEERIYFILRFNTVLDVLDFQQTSFVQDTDHIIRPVFSSSKIGAYTIFPKPASYNFWQITSGIFVSESLKKTMQKAKVTGIDFSKARIS</sequence>
<evidence type="ECO:0000313" key="2">
    <source>
        <dbReference type="EMBL" id="QQU00939.1"/>
    </source>
</evidence>
<reference evidence="2 3" key="1">
    <citation type="submission" date="2021-01" db="EMBL/GenBank/DDBJ databases">
        <title>FDA dAtabase for Regulatory Grade micrObial Sequences (FDA-ARGOS): Supporting development and validation of Infectious Disease Dx tests.</title>
        <authorList>
            <person name="Sproer C."/>
            <person name="Gronow S."/>
            <person name="Severitt S."/>
            <person name="Schroder I."/>
            <person name="Tallon L."/>
            <person name="Sadzewicz L."/>
            <person name="Zhao X."/>
            <person name="Boylan J."/>
            <person name="Ott S."/>
            <person name="Bowen H."/>
            <person name="Vavikolanu K."/>
            <person name="Mehta A."/>
            <person name="Aluvathingal J."/>
            <person name="Nadendla S."/>
            <person name="Lowell S."/>
            <person name="Myers T."/>
            <person name="Yan Y."/>
            <person name="Sichtig H."/>
        </authorList>
    </citation>
    <scope>NUCLEOTIDE SEQUENCE [LARGE SCALE GENOMIC DNA]</scope>
    <source>
        <strain evidence="2 3">FDAARGOS_1131</strain>
    </source>
</reference>
<dbReference type="RefSeq" id="WP_002991023.1">
    <property type="nucleotide sequence ID" value="NZ_CP068108.1"/>
</dbReference>
<dbReference type="EMBL" id="CP068108">
    <property type="protein sequence ID" value="QQU00939.1"/>
    <property type="molecule type" value="Genomic_DNA"/>
</dbReference>
<name>A0A9Q6Z464_MYROD</name>
<accession>A0A9Q6Z464</accession>